<dbReference type="SMART" id="SM00642">
    <property type="entry name" value="Aamy"/>
    <property type="match status" value="1"/>
</dbReference>
<dbReference type="AlphaFoldDB" id="A0A931E559"/>
<dbReference type="SUPFAM" id="SSF51445">
    <property type="entry name" value="(Trans)glycosidases"/>
    <property type="match status" value="1"/>
</dbReference>
<keyword evidence="5" id="KW-1185">Reference proteome</keyword>
<dbReference type="Pfam" id="PF00128">
    <property type="entry name" value="Alpha-amylase"/>
    <property type="match status" value="2"/>
</dbReference>
<keyword evidence="1" id="KW-0378">Hydrolase</keyword>
<organism evidence="4 5">
    <name type="scientific">Corynebacterium aquatimens</name>
    <dbReference type="NCBI Taxonomy" id="1190508"/>
    <lineage>
        <taxon>Bacteria</taxon>
        <taxon>Bacillati</taxon>
        <taxon>Actinomycetota</taxon>
        <taxon>Actinomycetes</taxon>
        <taxon>Mycobacteriales</taxon>
        <taxon>Corynebacteriaceae</taxon>
        <taxon>Corynebacterium</taxon>
    </lineage>
</organism>
<dbReference type="InterPro" id="IPR017853">
    <property type="entry name" value="GH"/>
</dbReference>
<comment type="caution">
    <text evidence="4">The sequence shown here is derived from an EMBL/GenBank/DDBJ whole genome shotgun (WGS) entry which is preliminary data.</text>
</comment>
<dbReference type="CDD" id="cd11354">
    <property type="entry name" value="AmyAc_bac_CMD_like"/>
    <property type="match status" value="1"/>
</dbReference>
<dbReference type="Proteomes" id="UP000658613">
    <property type="component" value="Unassembled WGS sequence"/>
</dbReference>
<dbReference type="Gene3D" id="3.20.20.80">
    <property type="entry name" value="Glycosidases"/>
    <property type="match status" value="2"/>
</dbReference>
<dbReference type="GO" id="GO:0005975">
    <property type="term" value="P:carbohydrate metabolic process"/>
    <property type="evidence" value="ECO:0007669"/>
    <property type="project" value="InterPro"/>
</dbReference>
<dbReference type="RefSeq" id="WP_196824992.1">
    <property type="nucleotide sequence ID" value="NZ_CP046980.1"/>
</dbReference>
<reference evidence="4" key="1">
    <citation type="submission" date="2020-11" db="EMBL/GenBank/DDBJ databases">
        <title>Sequencing the genomes of 1000 actinobacteria strains.</title>
        <authorList>
            <person name="Klenk H.-P."/>
        </authorList>
    </citation>
    <scope>NUCLEOTIDE SEQUENCE</scope>
    <source>
        <strain evidence="4">DSM 45632</strain>
    </source>
</reference>
<gene>
    <name evidence="4" type="ORF">IW254_001597</name>
</gene>
<protein>
    <submittedName>
        <fullName evidence="4">Glycosidase</fullName>
    </submittedName>
</protein>
<name>A0A931E559_9CORY</name>
<dbReference type="PANTHER" id="PTHR10357:SF210">
    <property type="entry name" value="MALTODEXTRIN GLUCOSIDASE"/>
    <property type="match status" value="1"/>
</dbReference>
<dbReference type="EMBL" id="JADOUE010000001">
    <property type="protein sequence ID" value="MBG6122628.1"/>
    <property type="molecule type" value="Genomic_DNA"/>
</dbReference>
<feature type="domain" description="Glycosyl hydrolase family 13 catalytic" evidence="3">
    <location>
        <begin position="6"/>
        <end position="332"/>
    </location>
</feature>
<evidence type="ECO:0000256" key="1">
    <source>
        <dbReference type="ARBA" id="ARBA00022801"/>
    </source>
</evidence>
<proteinExistence type="predicted"/>
<dbReference type="InterPro" id="IPR006047">
    <property type="entry name" value="GH13_cat_dom"/>
</dbReference>
<keyword evidence="2 4" id="KW-0326">Glycosidase</keyword>
<sequence>MTQYKTIWWHVYPLGATGAPIRNRPEGDSDHRLRALEPWLDYLIELGCDGLLLAPIFESVAHGYDTLDHYSIDSRLGTNEDFDWLVEQCNTRGIKVMLDGVFNHVADSHPAVAEGLAGNTNWEGHGELATLHHDDQRVKDMVVDIMEFWLAKGIAGWRLDVAYSVPPEFWRDVIGRVREKYPDALFLGEVIHGDYAQIASDGTLDSVTQYELWKAIWSSLNDENFWELDHALTRHQAVSEQLLTNTFIGNHDVDRIASKVGHDKAILAAAILFTLPGMPSIYYGDEQGFEGIRGEGFAADDAVRPPLPATPDELSPLGQWVKREYQGLIGLRRRNEWLTTATVDVLDKTNETISYRLHADGHEMQVDLWLSPAPGVRIHSAGETLYEWTP</sequence>
<evidence type="ECO:0000313" key="5">
    <source>
        <dbReference type="Proteomes" id="UP000658613"/>
    </source>
</evidence>
<evidence type="ECO:0000259" key="3">
    <source>
        <dbReference type="SMART" id="SM00642"/>
    </source>
</evidence>
<dbReference type="GO" id="GO:0016853">
    <property type="term" value="F:isomerase activity"/>
    <property type="evidence" value="ECO:0007669"/>
    <property type="project" value="UniProtKB-KW"/>
</dbReference>
<accession>A0A931E559</accession>
<evidence type="ECO:0000313" key="4">
    <source>
        <dbReference type="EMBL" id="MBG6122628.1"/>
    </source>
</evidence>
<dbReference type="PANTHER" id="PTHR10357">
    <property type="entry name" value="ALPHA-AMYLASE FAMILY MEMBER"/>
    <property type="match status" value="1"/>
</dbReference>
<dbReference type="GO" id="GO:0016798">
    <property type="term" value="F:hydrolase activity, acting on glycosyl bonds"/>
    <property type="evidence" value="ECO:0007669"/>
    <property type="project" value="UniProtKB-KW"/>
</dbReference>
<evidence type="ECO:0000256" key="2">
    <source>
        <dbReference type="ARBA" id="ARBA00023295"/>
    </source>
</evidence>